<dbReference type="SMART" id="SM00850">
    <property type="entry name" value="LytTR"/>
    <property type="match status" value="1"/>
</dbReference>
<feature type="domain" description="Response regulatory" evidence="3">
    <location>
        <begin position="2"/>
        <end position="115"/>
    </location>
</feature>
<accession>A0A5N1JDI0</accession>
<sequence length="240" mass="27273">MRVIVIEDEVPAARELTGLLARLRPDWTVAAILQSIDEGIGWLNDNPQPDLIFADIQLADGLSFQIFSTVTITCPVIFCTAFDQYAIRAFETNGIDYVLKPVEPERLTTALKKYENLTRAAPQPLPTLPFFKQVLEQLSLPSFPTSLLVYHRDAIIPLPVANILFIHYESGLVSATSQSHQRFVLTQTLDELEALLSPQPFFRANRQYIIHRQSIVNAERYFEPETGRQINRPRTRTGDH</sequence>
<dbReference type="PANTHER" id="PTHR48111:SF69">
    <property type="entry name" value="RESPONSE REGULATOR RECEIVER"/>
    <property type="match status" value="1"/>
</dbReference>
<dbReference type="GO" id="GO:0000156">
    <property type="term" value="F:phosphorelay response regulator activity"/>
    <property type="evidence" value="ECO:0007669"/>
    <property type="project" value="TreeGrafter"/>
</dbReference>
<dbReference type="GO" id="GO:0005829">
    <property type="term" value="C:cytosol"/>
    <property type="evidence" value="ECO:0007669"/>
    <property type="project" value="TreeGrafter"/>
</dbReference>
<comment type="caution">
    <text evidence="5">The sequence shown here is derived from an EMBL/GenBank/DDBJ whole genome shotgun (WGS) entry which is preliminary data.</text>
</comment>
<feature type="domain" description="HTH LytTR-type" evidence="4">
    <location>
        <begin position="147"/>
        <end position="220"/>
    </location>
</feature>
<evidence type="ECO:0000259" key="3">
    <source>
        <dbReference type="PROSITE" id="PS50110"/>
    </source>
</evidence>
<dbReference type="GO" id="GO:0006355">
    <property type="term" value="P:regulation of DNA-templated transcription"/>
    <property type="evidence" value="ECO:0007669"/>
    <property type="project" value="TreeGrafter"/>
</dbReference>
<dbReference type="SUPFAM" id="SSF52172">
    <property type="entry name" value="CheY-like"/>
    <property type="match status" value="1"/>
</dbReference>
<organism evidence="5 6">
    <name type="scientific">Larkinella humicola</name>
    <dbReference type="NCBI Taxonomy" id="2607654"/>
    <lineage>
        <taxon>Bacteria</taxon>
        <taxon>Pseudomonadati</taxon>
        <taxon>Bacteroidota</taxon>
        <taxon>Cytophagia</taxon>
        <taxon>Cytophagales</taxon>
        <taxon>Spirosomataceae</taxon>
        <taxon>Larkinella</taxon>
    </lineage>
</organism>
<protein>
    <submittedName>
        <fullName evidence="5">Response regulator transcription factor</fullName>
    </submittedName>
</protein>
<dbReference type="Gene3D" id="3.40.50.2300">
    <property type="match status" value="1"/>
</dbReference>
<gene>
    <name evidence="5" type="ORF">F0P93_20485</name>
</gene>
<dbReference type="GO" id="GO:0032993">
    <property type="term" value="C:protein-DNA complex"/>
    <property type="evidence" value="ECO:0007669"/>
    <property type="project" value="TreeGrafter"/>
</dbReference>
<proteinExistence type="predicted"/>
<dbReference type="AlphaFoldDB" id="A0A5N1JDI0"/>
<keyword evidence="2" id="KW-0597">Phosphoprotein</keyword>
<reference evidence="5 6" key="1">
    <citation type="submission" date="2019-09" db="EMBL/GenBank/DDBJ databases">
        <title>Genome Sequence of Larkinella sp MA1.</title>
        <authorList>
            <person name="Srinivasan S."/>
        </authorList>
    </citation>
    <scope>NUCLEOTIDE SEQUENCE [LARGE SCALE GENOMIC DNA]</scope>
    <source>
        <strain evidence="5 6">MA1</strain>
    </source>
</reference>
<dbReference type="PROSITE" id="PS50110">
    <property type="entry name" value="RESPONSE_REGULATORY"/>
    <property type="match status" value="1"/>
</dbReference>
<feature type="modified residue" description="4-aspartylphosphate" evidence="2">
    <location>
        <position position="55"/>
    </location>
</feature>
<dbReference type="PROSITE" id="PS50930">
    <property type="entry name" value="HTH_LYTTR"/>
    <property type="match status" value="1"/>
</dbReference>
<evidence type="ECO:0000256" key="1">
    <source>
        <dbReference type="ARBA" id="ARBA00023125"/>
    </source>
</evidence>
<name>A0A5N1JDI0_9BACT</name>
<dbReference type="Pfam" id="PF04397">
    <property type="entry name" value="LytTR"/>
    <property type="match status" value="1"/>
</dbReference>
<dbReference type="Pfam" id="PF00072">
    <property type="entry name" value="Response_reg"/>
    <property type="match status" value="1"/>
</dbReference>
<dbReference type="GO" id="GO:0000976">
    <property type="term" value="F:transcription cis-regulatory region binding"/>
    <property type="evidence" value="ECO:0007669"/>
    <property type="project" value="TreeGrafter"/>
</dbReference>
<dbReference type="SMART" id="SM00448">
    <property type="entry name" value="REC"/>
    <property type="match status" value="1"/>
</dbReference>
<evidence type="ECO:0000313" key="5">
    <source>
        <dbReference type="EMBL" id="KAA9349823.1"/>
    </source>
</evidence>
<dbReference type="InterPro" id="IPR001789">
    <property type="entry name" value="Sig_transdc_resp-reg_receiver"/>
</dbReference>
<dbReference type="Proteomes" id="UP000326344">
    <property type="component" value="Unassembled WGS sequence"/>
</dbReference>
<keyword evidence="6" id="KW-1185">Reference proteome</keyword>
<evidence type="ECO:0000259" key="4">
    <source>
        <dbReference type="PROSITE" id="PS50930"/>
    </source>
</evidence>
<dbReference type="InterPro" id="IPR039420">
    <property type="entry name" value="WalR-like"/>
</dbReference>
<dbReference type="FunFam" id="3.40.50.2300:FF:000361">
    <property type="entry name" value="Two-component system response regulator"/>
    <property type="match status" value="1"/>
</dbReference>
<keyword evidence="1" id="KW-0238">DNA-binding</keyword>
<evidence type="ECO:0000256" key="2">
    <source>
        <dbReference type="PROSITE-ProRule" id="PRU00169"/>
    </source>
</evidence>
<dbReference type="Gene3D" id="2.40.50.1020">
    <property type="entry name" value="LytTr DNA-binding domain"/>
    <property type="match status" value="1"/>
</dbReference>
<dbReference type="PANTHER" id="PTHR48111">
    <property type="entry name" value="REGULATOR OF RPOS"/>
    <property type="match status" value="1"/>
</dbReference>
<dbReference type="EMBL" id="VTWS01000005">
    <property type="protein sequence ID" value="KAA9349823.1"/>
    <property type="molecule type" value="Genomic_DNA"/>
</dbReference>
<dbReference type="InterPro" id="IPR007492">
    <property type="entry name" value="LytTR_DNA-bd_dom"/>
</dbReference>
<dbReference type="InterPro" id="IPR011006">
    <property type="entry name" value="CheY-like_superfamily"/>
</dbReference>
<dbReference type="RefSeq" id="WP_150879414.1">
    <property type="nucleotide sequence ID" value="NZ_VTWS01000005.1"/>
</dbReference>
<evidence type="ECO:0000313" key="6">
    <source>
        <dbReference type="Proteomes" id="UP000326344"/>
    </source>
</evidence>